<name>A0AAW0DDD1_9AGAR</name>
<accession>A0AAW0DDD1</accession>
<dbReference type="AlphaFoldDB" id="A0AAW0DDD1"/>
<reference evidence="2 3" key="1">
    <citation type="journal article" date="2024" name="J Genomics">
        <title>Draft genome sequencing and assembly of Favolaschia claudopus CIRM-BRFM 2984 isolated from oak limbs.</title>
        <authorList>
            <person name="Navarro D."/>
            <person name="Drula E."/>
            <person name="Chaduli D."/>
            <person name="Cazenave R."/>
            <person name="Ahrendt S."/>
            <person name="Wang J."/>
            <person name="Lipzen A."/>
            <person name="Daum C."/>
            <person name="Barry K."/>
            <person name="Grigoriev I.V."/>
            <person name="Favel A."/>
            <person name="Rosso M.N."/>
            <person name="Martin F."/>
        </authorList>
    </citation>
    <scope>NUCLEOTIDE SEQUENCE [LARGE SCALE GENOMIC DNA]</scope>
    <source>
        <strain evidence="2 3">CIRM-BRFM 2984</strain>
    </source>
</reference>
<protein>
    <submittedName>
        <fullName evidence="2">Uncharacterized protein</fullName>
    </submittedName>
</protein>
<dbReference type="Proteomes" id="UP001362999">
    <property type="component" value="Unassembled WGS sequence"/>
</dbReference>
<evidence type="ECO:0000256" key="1">
    <source>
        <dbReference type="SAM" id="MobiDB-lite"/>
    </source>
</evidence>
<proteinExistence type="predicted"/>
<evidence type="ECO:0000313" key="3">
    <source>
        <dbReference type="Proteomes" id="UP001362999"/>
    </source>
</evidence>
<keyword evidence="3" id="KW-1185">Reference proteome</keyword>
<feature type="region of interest" description="Disordered" evidence="1">
    <location>
        <begin position="60"/>
        <end position="80"/>
    </location>
</feature>
<feature type="compositionally biased region" description="Low complexity" evidence="1">
    <location>
        <begin position="200"/>
        <end position="220"/>
    </location>
</feature>
<organism evidence="2 3">
    <name type="scientific">Favolaschia claudopus</name>
    <dbReference type="NCBI Taxonomy" id="2862362"/>
    <lineage>
        <taxon>Eukaryota</taxon>
        <taxon>Fungi</taxon>
        <taxon>Dikarya</taxon>
        <taxon>Basidiomycota</taxon>
        <taxon>Agaricomycotina</taxon>
        <taxon>Agaricomycetes</taxon>
        <taxon>Agaricomycetidae</taxon>
        <taxon>Agaricales</taxon>
        <taxon>Marasmiineae</taxon>
        <taxon>Mycenaceae</taxon>
        <taxon>Favolaschia</taxon>
    </lineage>
</organism>
<dbReference type="EMBL" id="JAWWNJ010000009">
    <property type="protein sequence ID" value="KAK7049046.1"/>
    <property type="molecule type" value="Genomic_DNA"/>
</dbReference>
<sequence>MFGGACTRLALSRHLRNFSIGSLHSGTLANPAAYAWTSGIQCPRRFGIQQAAWKQGLPPPSISGSARLARRTAPDTDEIESGCRSVKNSYCSAQFAELEVSPILFQIYDDVKTDSNRQVSSSARRVHSASQVLGFVLSILDDVQNMFPPLSTLTFDRTTETGAMNITQSGSIKIGGTCAVRVNDTARFLITTTTPTSFSPTLQISPSSSPLRLASSTPTTFIQPTPTDTLPPAGVLHSRPSHIFSAVFEFFYPQPNPTHHDFNLHSTTIPSFRHNAPTPTQPAARFRRRLRCRQANSRPQIPFNILEYIGPHQARDACTASRAKALLDTIRLEQGPPAGNHPPLQLKTTNRHVRSRRFSATERHVAAETVNYIEYINATRAGCATEFKPPAGDFRVLNSKTVDLYFNLDGIYQRSGFQLMLGHFYKLPRCRQASPASSRSRRRLCLAFNGIVIPLFVMGSGRRQANPTLNTSIIEFPNNSRQGLSPLLPRRVAALISLYIPRASDTAGSGDGFGRKVNGMKPSFAHCHSPLSFQKLNTKTDFAAQLNPTGRLFGAYFGFVGLGRARQAKKRII</sequence>
<feature type="region of interest" description="Disordered" evidence="1">
    <location>
        <begin position="200"/>
        <end position="227"/>
    </location>
</feature>
<comment type="caution">
    <text evidence="2">The sequence shown here is derived from an EMBL/GenBank/DDBJ whole genome shotgun (WGS) entry which is preliminary data.</text>
</comment>
<evidence type="ECO:0000313" key="2">
    <source>
        <dbReference type="EMBL" id="KAK7049046.1"/>
    </source>
</evidence>
<gene>
    <name evidence="2" type="ORF">R3P38DRAFT_2764913</name>
</gene>